<evidence type="ECO:0000256" key="1">
    <source>
        <dbReference type="SAM" id="MobiDB-lite"/>
    </source>
</evidence>
<feature type="region of interest" description="Disordered" evidence="1">
    <location>
        <begin position="1"/>
        <end position="59"/>
    </location>
</feature>
<dbReference type="AlphaFoldDB" id="A0A1H7PAE1"/>
<dbReference type="Pfam" id="PF12679">
    <property type="entry name" value="ABC2_membrane_2"/>
    <property type="match status" value="1"/>
</dbReference>
<sequence length="324" mass="33318">MTEETEPTATTSDETEADGGVVTGHEASANASQATTASEATTTTSNATTTESRRTPSTPSGQVLALAQLEYRLSLRNRWTVALTALFGLLSLLVVVFGGAGPGPVRVEAVVVSLASLSTYLVPLAALVYGYDAIVGAEDRGWLDMVFALPVSRSRVVLGTFAGRAATLAAATSVGFGFGGVALFLRADAVPWQLYATVLVGAVCLGLAFLALGVLVSTVAAEKTHALGIALLVWVWLVFGYDLAALGMVAAFDLPNVALSGLVLANPLDIFRVFVLSGIDSVGSGLAAVVTETNLSTPVLVAGALAWVVAPIGIATRLIRRRSL</sequence>
<feature type="transmembrane region" description="Helical" evidence="2">
    <location>
        <begin position="165"/>
        <end position="186"/>
    </location>
</feature>
<keyword evidence="2" id="KW-1133">Transmembrane helix</keyword>
<feature type="transmembrane region" description="Helical" evidence="2">
    <location>
        <begin position="299"/>
        <end position="319"/>
    </location>
</feature>
<feature type="transmembrane region" description="Helical" evidence="2">
    <location>
        <begin position="110"/>
        <end position="131"/>
    </location>
</feature>
<dbReference type="GO" id="GO:0140359">
    <property type="term" value="F:ABC-type transporter activity"/>
    <property type="evidence" value="ECO:0007669"/>
    <property type="project" value="InterPro"/>
</dbReference>
<keyword evidence="2" id="KW-0472">Membrane</keyword>
<organism evidence="3 4">
    <name type="scientific">Haloferax larsenii</name>
    <dbReference type="NCBI Taxonomy" id="302484"/>
    <lineage>
        <taxon>Archaea</taxon>
        <taxon>Methanobacteriati</taxon>
        <taxon>Methanobacteriota</taxon>
        <taxon>Stenosarchaea group</taxon>
        <taxon>Halobacteria</taxon>
        <taxon>Halobacteriales</taxon>
        <taxon>Haloferacaceae</taxon>
        <taxon>Haloferax</taxon>
    </lineage>
</organism>
<feature type="compositionally biased region" description="Low complexity" evidence="1">
    <location>
        <begin position="27"/>
        <end position="59"/>
    </location>
</feature>
<dbReference type="PANTHER" id="PTHR43471:SF1">
    <property type="entry name" value="ABC TRANSPORTER PERMEASE PROTEIN NOSY-RELATED"/>
    <property type="match status" value="1"/>
</dbReference>
<evidence type="ECO:0000313" key="3">
    <source>
        <dbReference type="EMBL" id="SEL32225.1"/>
    </source>
</evidence>
<keyword evidence="2" id="KW-0812">Transmembrane</keyword>
<gene>
    <name evidence="3" type="ORF">SAMN04488691_10417</name>
</gene>
<dbReference type="PANTHER" id="PTHR43471">
    <property type="entry name" value="ABC TRANSPORTER PERMEASE"/>
    <property type="match status" value="1"/>
</dbReference>
<feature type="transmembrane region" description="Helical" evidence="2">
    <location>
        <begin position="227"/>
        <end position="252"/>
    </location>
</feature>
<feature type="transmembrane region" description="Helical" evidence="2">
    <location>
        <begin position="79"/>
        <end position="98"/>
    </location>
</feature>
<dbReference type="Proteomes" id="UP000183894">
    <property type="component" value="Unassembled WGS sequence"/>
</dbReference>
<name>A0A1H7PAE1_HALLR</name>
<protein>
    <submittedName>
        <fullName evidence="3">Cu-processing system permease protein</fullName>
    </submittedName>
</protein>
<reference evidence="3 4" key="1">
    <citation type="submission" date="2016-10" db="EMBL/GenBank/DDBJ databases">
        <authorList>
            <person name="de Groot N.N."/>
        </authorList>
    </citation>
    <scope>NUCLEOTIDE SEQUENCE [LARGE SCALE GENOMIC DNA]</scope>
    <source>
        <strain evidence="3 4">CDM_5</strain>
    </source>
</reference>
<feature type="transmembrane region" description="Helical" evidence="2">
    <location>
        <begin position="192"/>
        <end position="215"/>
    </location>
</feature>
<evidence type="ECO:0000256" key="2">
    <source>
        <dbReference type="SAM" id="Phobius"/>
    </source>
</evidence>
<dbReference type="GO" id="GO:0005886">
    <property type="term" value="C:plasma membrane"/>
    <property type="evidence" value="ECO:0007669"/>
    <property type="project" value="UniProtKB-SubCell"/>
</dbReference>
<accession>A0A1H7PAE1</accession>
<evidence type="ECO:0000313" key="4">
    <source>
        <dbReference type="Proteomes" id="UP000183894"/>
    </source>
</evidence>
<dbReference type="OrthoDB" id="313565at2157"/>
<proteinExistence type="predicted"/>
<dbReference type="EMBL" id="FOAD01000004">
    <property type="protein sequence ID" value="SEL32225.1"/>
    <property type="molecule type" value="Genomic_DNA"/>
</dbReference>
<dbReference type="RefSeq" id="WP_074793556.1">
    <property type="nucleotide sequence ID" value="NZ_FOAD01000004.1"/>
</dbReference>